<dbReference type="PANTHER" id="PTHR10744:SF1">
    <property type="entry name" value="SMALL RIBOSOMAL SUBUNIT PROTEIN US17M"/>
    <property type="match status" value="1"/>
</dbReference>
<dbReference type="Proteomes" id="UP000000591">
    <property type="component" value="Chromosome VI"/>
</dbReference>
<dbReference type="FunFam" id="2.40.50.140:FF:000353">
    <property type="entry name" value="Mitochondrial ribosomal protein"/>
    <property type="match status" value="1"/>
</dbReference>
<dbReference type="CDD" id="cd00364">
    <property type="entry name" value="Ribosomal_uS17"/>
    <property type="match status" value="1"/>
</dbReference>
<dbReference type="HOGENOM" id="CLU_1246209_0_0_1"/>
<dbReference type="eggNOG" id="KOG1740">
    <property type="taxonomic scope" value="Eukaryota"/>
</dbReference>
<comment type="similarity">
    <text evidence="1">Belongs to the universal ribosomal protein uS17 family.</text>
</comment>
<dbReference type="GO" id="GO:0006412">
    <property type="term" value="P:translation"/>
    <property type="evidence" value="ECO:0007669"/>
    <property type="project" value="InterPro"/>
</dbReference>
<dbReference type="InParanoid" id="Q755H9"/>
<reference evidence="4 5" key="1">
    <citation type="journal article" date="2004" name="Science">
        <title>The Ashbya gossypii genome as a tool for mapping the ancient Saccharomyces cerevisiae genome.</title>
        <authorList>
            <person name="Dietrich F.S."/>
            <person name="Voegeli S."/>
            <person name="Brachat S."/>
            <person name="Lerch A."/>
            <person name="Gates K."/>
            <person name="Steiner S."/>
            <person name="Mohr C."/>
            <person name="Pohlmann R."/>
            <person name="Luedi P."/>
            <person name="Choi S."/>
            <person name="Wing R.A."/>
            <person name="Flavier A."/>
            <person name="Gaffney T.D."/>
            <person name="Philippsen P."/>
        </authorList>
    </citation>
    <scope>NUCLEOTIDE SEQUENCE [LARGE SCALE GENOMIC DNA]</scope>
    <source>
        <strain evidence="5">ATCC 10895 / CBS 109.51 / FGSC 9923 / NRRL Y-1056</strain>
    </source>
</reference>
<evidence type="ECO:0000256" key="3">
    <source>
        <dbReference type="ARBA" id="ARBA00023274"/>
    </source>
</evidence>
<name>Q755H9_EREGS</name>
<keyword evidence="5" id="KW-1185">Reference proteome</keyword>
<dbReference type="SUPFAM" id="SSF50249">
    <property type="entry name" value="Nucleic acid-binding proteins"/>
    <property type="match status" value="1"/>
</dbReference>
<evidence type="ECO:0000313" key="4">
    <source>
        <dbReference type="EMBL" id="AAS53218.2"/>
    </source>
</evidence>
<dbReference type="PANTHER" id="PTHR10744">
    <property type="entry name" value="40S RIBOSOMAL PROTEIN S11 FAMILY MEMBER"/>
    <property type="match status" value="1"/>
</dbReference>
<sequence length="232" mass="26641">MARQNFVGLVISHGKMQKTVKVRVETKVFNKRLNKEMMHRKDYLVHDEGESAREGDVVRIEATRPLSRRKYFSVAEILKNQGQRQVEFQADAKRAVRADEAARAQAFLERREQRTTAGTTLVADVAALQEAYTQGTLDSPEVAAIRERYGVSEFTPDTLQKLLELDVTAMEQEVMRQRTRLEDVLSRLEAYMQDQAAADAYLRSKNVEAPEELKKHTRKNLLRKHITADLLN</sequence>
<reference evidence="5" key="2">
    <citation type="journal article" date="2013" name="G3 (Bethesda)">
        <title>Genomes of Ashbya fungi isolated from insects reveal four mating-type loci, numerous translocations, lack of transposons, and distinct gene duplications.</title>
        <authorList>
            <person name="Dietrich F.S."/>
            <person name="Voegeli S."/>
            <person name="Kuo S."/>
            <person name="Philippsen P."/>
        </authorList>
    </citation>
    <scope>GENOME REANNOTATION</scope>
    <source>
        <strain evidence="5">ATCC 10895 / CBS 109.51 / FGSC 9923 / NRRL Y-1056</strain>
    </source>
</reference>
<dbReference type="GO" id="GO:1990904">
    <property type="term" value="C:ribonucleoprotein complex"/>
    <property type="evidence" value="ECO:0007669"/>
    <property type="project" value="UniProtKB-KW"/>
</dbReference>
<proteinExistence type="inferred from homology"/>
<accession>Q755H9</accession>
<dbReference type="FunCoup" id="Q755H9">
    <property type="interactions" value="244"/>
</dbReference>
<dbReference type="Pfam" id="PF00366">
    <property type="entry name" value="Ribosomal_S17"/>
    <property type="match status" value="1"/>
</dbReference>
<evidence type="ECO:0000256" key="2">
    <source>
        <dbReference type="ARBA" id="ARBA00022980"/>
    </source>
</evidence>
<dbReference type="STRING" id="284811.Q755H9"/>
<organism evidence="4 5">
    <name type="scientific">Eremothecium gossypii (strain ATCC 10895 / CBS 109.51 / FGSC 9923 / NRRL Y-1056)</name>
    <name type="common">Yeast</name>
    <name type="synonym">Ashbya gossypii</name>
    <dbReference type="NCBI Taxonomy" id="284811"/>
    <lineage>
        <taxon>Eukaryota</taxon>
        <taxon>Fungi</taxon>
        <taxon>Dikarya</taxon>
        <taxon>Ascomycota</taxon>
        <taxon>Saccharomycotina</taxon>
        <taxon>Saccharomycetes</taxon>
        <taxon>Saccharomycetales</taxon>
        <taxon>Saccharomycetaceae</taxon>
        <taxon>Eremothecium</taxon>
    </lineage>
</organism>
<keyword evidence="3" id="KW-0687">Ribonucleoprotein</keyword>
<keyword evidence="2" id="KW-0689">Ribosomal protein</keyword>
<evidence type="ECO:0000313" key="5">
    <source>
        <dbReference type="Proteomes" id="UP000000591"/>
    </source>
</evidence>
<dbReference type="KEGG" id="ago:AGOS_AFL156W"/>
<dbReference type="OMA" id="IRNKGQQ"/>
<gene>
    <name evidence="4" type="ORF">AGOS_AFL156W</name>
</gene>
<protein>
    <submittedName>
        <fullName evidence="4">AFL156Wp</fullName>
    </submittedName>
</protein>
<dbReference type="OrthoDB" id="274752at2759"/>
<dbReference type="EMBL" id="AE016819">
    <property type="protein sequence ID" value="AAS53218.2"/>
    <property type="molecule type" value="Genomic_DNA"/>
</dbReference>
<dbReference type="AlphaFoldDB" id="Q755H9"/>
<dbReference type="GeneID" id="4621620"/>
<dbReference type="GO" id="GO:0005739">
    <property type="term" value="C:mitochondrion"/>
    <property type="evidence" value="ECO:0000318"/>
    <property type="project" value="GO_Central"/>
</dbReference>
<dbReference type="Gene3D" id="2.40.50.140">
    <property type="entry name" value="Nucleic acid-binding proteins"/>
    <property type="match status" value="1"/>
</dbReference>
<evidence type="ECO:0000256" key="1">
    <source>
        <dbReference type="ARBA" id="ARBA00010254"/>
    </source>
</evidence>
<dbReference type="GO" id="GO:0003735">
    <property type="term" value="F:structural constituent of ribosome"/>
    <property type="evidence" value="ECO:0000318"/>
    <property type="project" value="GO_Central"/>
</dbReference>
<dbReference type="InterPro" id="IPR012340">
    <property type="entry name" value="NA-bd_OB-fold"/>
</dbReference>
<dbReference type="InterPro" id="IPR000266">
    <property type="entry name" value="Ribosomal_uS17"/>
</dbReference>
<dbReference type="RefSeq" id="NP_985394.2">
    <property type="nucleotide sequence ID" value="NM_210748.2"/>
</dbReference>
<dbReference type="GO" id="GO:0005840">
    <property type="term" value="C:ribosome"/>
    <property type="evidence" value="ECO:0007669"/>
    <property type="project" value="UniProtKB-KW"/>
</dbReference>